<dbReference type="PANTHER" id="PTHR15140">
    <property type="entry name" value="TUBULIN-SPECIFIC CHAPERONE E"/>
    <property type="match status" value="1"/>
</dbReference>
<dbReference type="InterPro" id="IPR055414">
    <property type="entry name" value="LRR_R13L4/SHOC2-like"/>
</dbReference>
<dbReference type="Pfam" id="PF23598">
    <property type="entry name" value="LRR_14"/>
    <property type="match status" value="1"/>
</dbReference>
<protein>
    <recommendedName>
        <fullName evidence="2">Disease resistance R13L4/SHOC-2-like LRR domain-containing protein</fullName>
    </recommendedName>
</protein>
<dbReference type="AlphaFoldDB" id="V4KEJ9"/>
<dbReference type="Gramene" id="ESQ29554">
    <property type="protein sequence ID" value="ESQ29554"/>
    <property type="gene ID" value="EUTSA_v10023659mg"/>
</dbReference>
<evidence type="ECO:0000313" key="3">
    <source>
        <dbReference type="EMBL" id="ESQ29554.1"/>
    </source>
</evidence>
<dbReference type="STRING" id="72664.V4KEJ9"/>
<feature type="domain" description="Disease resistance R13L4/SHOC-2-like LRR" evidence="2">
    <location>
        <begin position="2"/>
        <end position="214"/>
    </location>
</feature>
<organism evidence="3 4">
    <name type="scientific">Eutrema salsugineum</name>
    <name type="common">Saltwater cress</name>
    <name type="synonym">Sisymbrium salsugineum</name>
    <dbReference type="NCBI Taxonomy" id="72664"/>
    <lineage>
        <taxon>Eukaryota</taxon>
        <taxon>Viridiplantae</taxon>
        <taxon>Streptophyta</taxon>
        <taxon>Embryophyta</taxon>
        <taxon>Tracheophyta</taxon>
        <taxon>Spermatophyta</taxon>
        <taxon>Magnoliopsida</taxon>
        <taxon>eudicotyledons</taxon>
        <taxon>Gunneridae</taxon>
        <taxon>Pentapetalae</taxon>
        <taxon>rosids</taxon>
        <taxon>malvids</taxon>
        <taxon>Brassicales</taxon>
        <taxon>Brassicaceae</taxon>
        <taxon>Eutremeae</taxon>
        <taxon>Eutrema</taxon>
    </lineage>
</organism>
<evidence type="ECO:0000256" key="1">
    <source>
        <dbReference type="ARBA" id="ARBA00022737"/>
    </source>
</evidence>
<keyword evidence="1" id="KW-0677">Repeat</keyword>
<dbReference type="SUPFAM" id="SSF52058">
    <property type="entry name" value="L domain-like"/>
    <property type="match status" value="1"/>
</dbReference>
<sequence length="245" mass="28441">MPNILEEMGELKYLYLPRSIHDMVKMALGNLVKLETLKNFSTKHSSVTDLQGMTRLRVLSINSIEGQGCNMDTLSSSLSELRHLENLTISDKTLLASGLVLNYMNLKQLTLKIHMPKLPDEQHLSSNLTTIYLEKCRLEEDPLPILDKLPQLKEVRLWRNSFCGKRMVCSRGGFPQLQKLLFFKLKKWEEWIVEEGSMPLLQNLEICYCLKLKELPTPIQEWKERLSEGGEDYYKVQHISSLTFR</sequence>
<dbReference type="InterPro" id="IPR032675">
    <property type="entry name" value="LRR_dom_sf"/>
</dbReference>
<proteinExistence type="predicted"/>
<name>V4KEJ9_EUTSA</name>
<dbReference type="Gene3D" id="3.80.10.10">
    <property type="entry name" value="Ribonuclease Inhibitor"/>
    <property type="match status" value="1"/>
</dbReference>
<evidence type="ECO:0000259" key="2">
    <source>
        <dbReference type="Pfam" id="PF23598"/>
    </source>
</evidence>
<evidence type="ECO:0000313" key="4">
    <source>
        <dbReference type="Proteomes" id="UP000030689"/>
    </source>
</evidence>
<gene>
    <name evidence="3" type="ORF">EUTSA_v10023659mg</name>
</gene>
<dbReference type="OMA" id="ICLRYCC"/>
<accession>V4KEJ9</accession>
<dbReference type="Proteomes" id="UP000030689">
    <property type="component" value="Unassembled WGS sequence"/>
</dbReference>
<dbReference type="PANTHER" id="PTHR15140:SF37">
    <property type="entry name" value="UBIQUITIN-LIKE DOMAIN-CONTAINING PROTEIN"/>
    <property type="match status" value="1"/>
</dbReference>
<dbReference type="EMBL" id="KI517881">
    <property type="protein sequence ID" value="ESQ29554.1"/>
    <property type="molecule type" value="Genomic_DNA"/>
</dbReference>
<keyword evidence="4" id="KW-1185">Reference proteome</keyword>
<dbReference type="KEGG" id="eus:EUTSA_v10023659mg"/>
<reference evidence="3 4" key="1">
    <citation type="journal article" date="2013" name="Front. Plant Sci.">
        <title>The Reference Genome of the Halophytic Plant Eutrema salsugineum.</title>
        <authorList>
            <person name="Yang R."/>
            <person name="Jarvis D.E."/>
            <person name="Chen H."/>
            <person name="Beilstein M.A."/>
            <person name="Grimwood J."/>
            <person name="Jenkins J."/>
            <person name="Shu S."/>
            <person name="Prochnik S."/>
            <person name="Xin M."/>
            <person name="Ma C."/>
            <person name="Schmutz J."/>
            <person name="Wing R.A."/>
            <person name="Mitchell-Olds T."/>
            <person name="Schumaker K.S."/>
            <person name="Wang X."/>
        </authorList>
    </citation>
    <scope>NUCLEOTIDE SEQUENCE [LARGE SCALE GENOMIC DNA]</scope>
</reference>
<dbReference type="eggNOG" id="KOG4658">
    <property type="taxonomic scope" value="Eukaryota"/>
</dbReference>